<protein>
    <submittedName>
        <fullName evidence="1">Uncharacterized protein</fullName>
    </submittedName>
</protein>
<reference evidence="1" key="1">
    <citation type="journal article" date="2021" name="Proc. Natl. Acad. Sci. U.S.A.">
        <title>A Catalog of Tens of Thousands of Viruses from Human Metagenomes Reveals Hidden Associations with Chronic Diseases.</title>
        <authorList>
            <person name="Tisza M.J."/>
            <person name="Buck C.B."/>
        </authorList>
    </citation>
    <scope>NUCLEOTIDE SEQUENCE</scope>
    <source>
        <strain evidence="1">Ctg4a4</strain>
    </source>
</reference>
<dbReference type="EMBL" id="BK016202">
    <property type="protein sequence ID" value="DAG02055.1"/>
    <property type="molecule type" value="Genomic_DNA"/>
</dbReference>
<accession>A0A8S5V618</accession>
<proteinExistence type="predicted"/>
<sequence length="38" mass="4489">MLFEGKNTKVSNLCPKFAPKFKYLRHCCYNHNLVISPF</sequence>
<organism evidence="1">
    <name type="scientific">Siphoviridae sp. ctg4a4</name>
    <dbReference type="NCBI Taxonomy" id="2825602"/>
    <lineage>
        <taxon>Viruses</taxon>
        <taxon>Duplodnaviria</taxon>
        <taxon>Heunggongvirae</taxon>
        <taxon>Uroviricota</taxon>
        <taxon>Caudoviricetes</taxon>
    </lineage>
</organism>
<name>A0A8S5V618_9CAUD</name>
<evidence type="ECO:0000313" key="1">
    <source>
        <dbReference type="EMBL" id="DAG02055.1"/>
    </source>
</evidence>